<accession>A0A9N9GDV1</accession>
<evidence type="ECO:0000313" key="1">
    <source>
        <dbReference type="EMBL" id="CAG8603230.1"/>
    </source>
</evidence>
<gene>
    <name evidence="1" type="ORF">FMOSSE_LOCUS9061</name>
</gene>
<evidence type="ECO:0000313" key="2">
    <source>
        <dbReference type="Proteomes" id="UP000789375"/>
    </source>
</evidence>
<dbReference type="EMBL" id="CAJVPP010002528">
    <property type="protein sequence ID" value="CAG8603230.1"/>
    <property type="molecule type" value="Genomic_DNA"/>
</dbReference>
<keyword evidence="2" id="KW-1185">Reference proteome</keyword>
<sequence length="54" mass="6174">KGILYHIPPPLVPVFSFPPAKFQFNFTYIGLVEFQIVTEIKLCSKIVFDEAEDS</sequence>
<proteinExistence type="predicted"/>
<dbReference type="Proteomes" id="UP000789375">
    <property type="component" value="Unassembled WGS sequence"/>
</dbReference>
<comment type="caution">
    <text evidence="1">The sequence shown here is derived from an EMBL/GenBank/DDBJ whole genome shotgun (WGS) entry which is preliminary data.</text>
</comment>
<dbReference type="AlphaFoldDB" id="A0A9N9GDV1"/>
<reference evidence="1" key="1">
    <citation type="submission" date="2021-06" db="EMBL/GenBank/DDBJ databases">
        <authorList>
            <person name="Kallberg Y."/>
            <person name="Tangrot J."/>
            <person name="Rosling A."/>
        </authorList>
    </citation>
    <scope>NUCLEOTIDE SEQUENCE</scope>
    <source>
        <strain evidence="1">87-6 pot B 2015</strain>
    </source>
</reference>
<organism evidence="1 2">
    <name type="scientific">Funneliformis mosseae</name>
    <name type="common">Endomycorrhizal fungus</name>
    <name type="synonym">Glomus mosseae</name>
    <dbReference type="NCBI Taxonomy" id="27381"/>
    <lineage>
        <taxon>Eukaryota</taxon>
        <taxon>Fungi</taxon>
        <taxon>Fungi incertae sedis</taxon>
        <taxon>Mucoromycota</taxon>
        <taxon>Glomeromycotina</taxon>
        <taxon>Glomeromycetes</taxon>
        <taxon>Glomerales</taxon>
        <taxon>Glomeraceae</taxon>
        <taxon>Funneliformis</taxon>
    </lineage>
</organism>
<feature type="non-terminal residue" evidence="1">
    <location>
        <position position="1"/>
    </location>
</feature>
<protein>
    <submittedName>
        <fullName evidence="1">4836_t:CDS:1</fullName>
    </submittedName>
</protein>
<name>A0A9N9GDV1_FUNMO</name>